<reference evidence="2 3" key="1">
    <citation type="submission" date="2016-06" db="EMBL/GenBank/DDBJ databases">
        <authorList>
            <person name="Kjaerup R.B."/>
            <person name="Dalgaard T.S."/>
            <person name="Juul-Madsen H.R."/>
        </authorList>
    </citation>
    <scope>NUCLEOTIDE SEQUENCE [LARGE SCALE GENOMIC DNA]</scope>
    <source>
        <strain evidence="2 3">CECT 8886</strain>
    </source>
</reference>
<dbReference type="EMBL" id="FLOB01000024">
    <property type="protein sequence ID" value="SBS38014.1"/>
    <property type="molecule type" value="Genomic_DNA"/>
</dbReference>
<proteinExistence type="predicted"/>
<dbReference type="OrthoDB" id="5383110at2"/>
<keyword evidence="3" id="KW-1185">Reference proteome</keyword>
<organism evidence="2 3">
    <name type="scientific">Marinomonas spartinae</name>
    <dbReference type="NCBI Taxonomy" id="1792290"/>
    <lineage>
        <taxon>Bacteria</taxon>
        <taxon>Pseudomonadati</taxon>
        <taxon>Pseudomonadota</taxon>
        <taxon>Gammaproteobacteria</taxon>
        <taxon>Oceanospirillales</taxon>
        <taxon>Oceanospirillaceae</taxon>
        <taxon>Marinomonas</taxon>
    </lineage>
</organism>
<accession>A0A1A8TVY3</accession>
<evidence type="ECO:0000313" key="3">
    <source>
        <dbReference type="Proteomes" id="UP000092544"/>
    </source>
</evidence>
<dbReference type="AlphaFoldDB" id="A0A1A8TVY3"/>
<dbReference type="Gene3D" id="3.10.450.50">
    <property type="match status" value="1"/>
</dbReference>
<dbReference type="SUPFAM" id="SSF54427">
    <property type="entry name" value="NTF2-like"/>
    <property type="match status" value="1"/>
</dbReference>
<dbReference type="InterPro" id="IPR032710">
    <property type="entry name" value="NTF2-like_dom_sf"/>
</dbReference>
<feature type="domain" description="DUF4440" evidence="1">
    <location>
        <begin position="7"/>
        <end position="115"/>
    </location>
</feature>
<dbReference type="InterPro" id="IPR027843">
    <property type="entry name" value="DUF4440"/>
</dbReference>
<dbReference type="GO" id="GO:0016301">
    <property type="term" value="F:kinase activity"/>
    <property type="evidence" value="ECO:0007669"/>
    <property type="project" value="UniProtKB-KW"/>
</dbReference>
<dbReference type="Pfam" id="PF14534">
    <property type="entry name" value="DUF4440"/>
    <property type="match status" value="1"/>
</dbReference>
<keyword evidence="2" id="KW-0418">Kinase</keyword>
<dbReference type="Proteomes" id="UP000092544">
    <property type="component" value="Unassembled WGS sequence"/>
</dbReference>
<dbReference type="RefSeq" id="WP_067021121.1">
    <property type="nucleotide sequence ID" value="NZ_FLOB01000024.1"/>
</dbReference>
<keyword evidence="2" id="KW-0808">Transferase</keyword>
<name>A0A1A8TVY3_9GAMM</name>
<evidence type="ECO:0000259" key="1">
    <source>
        <dbReference type="Pfam" id="PF14534"/>
    </source>
</evidence>
<gene>
    <name evidence="2" type="ORF">MSP8886_04359</name>
</gene>
<sequence>MDSNIEIEKAEEQLRQAILSSDVEALDKLLSPSLIFTNHLGQCLGKEADLSAHESGALTISKLEPSEQQIKLVGDDAAVVTVRVQLSGTYAGQPAGGDFRFTRVWAQLSNGHWQVVAAHAGTIA</sequence>
<evidence type="ECO:0000313" key="2">
    <source>
        <dbReference type="EMBL" id="SBS38014.1"/>
    </source>
</evidence>
<protein>
    <submittedName>
        <fullName evidence="2">Calcium/calmodulin dependent protein kinase II Association</fullName>
    </submittedName>
</protein>